<keyword evidence="3" id="KW-0227">DNA damage</keyword>
<dbReference type="GO" id="GO:0006281">
    <property type="term" value="P:DNA repair"/>
    <property type="evidence" value="ECO:0007669"/>
    <property type="project" value="UniProtKB-KW"/>
</dbReference>
<evidence type="ECO:0000256" key="4">
    <source>
        <dbReference type="ARBA" id="ARBA00022776"/>
    </source>
</evidence>
<dbReference type="InterPro" id="IPR039776">
    <property type="entry name" value="Pds5"/>
</dbReference>
<dbReference type="GO" id="GO:0140670">
    <property type="term" value="F:cohesin unloader activity"/>
    <property type="evidence" value="ECO:0000318"/>
    <property type="project" value="GO_Central"/>
</dbReference>
<dbReference type="GO" id="GO:0005634">
    <property type="term" value="C:nucleus"/>
    <property type="evidence" value="ECO:0000318"/>
    <property type="project" value="GO_Central"/>
</dbReference>
<dbReference type="Gramene" id="ERN08634">
    <property type="protein sequence ID" value="ERN08634"/>
    <property type="gene ID" value="AMTR_s00017p00192140"/>
</dbReference>
<evidence type="ECO:0000313" key="10">
    <source>
        <dbReference type="Proteomes" id="UP000017836"/>
    </source>
</evidence>
<dbReference type="PANTHER" id="PTHR12663:SF50">
    <property type="entry name" value="SISTER CHROMATID COHESION PROTEIN PDS5 HOMOLOG B"/>
    <property type="match status" value="1"/>
</dbReference>
<keyword evidence="7" id="KW-0131">Cell cycle</keyword>
<feature type="compositionally biased region" description="Low complexity" evidence="8">
    <location>
        <begin position="1402"/>
        <end position="1412"/>
    </location>
</feature>
<reference evidence="10" key="1">
    <citation type="journal article" date="2013" name="Science">
        <title>The Amborella genome and the evolution of flowering plants.</title>
        <authorList>
            <consortium name="Amborella Genome Project"/>
        </authorList>
    </citation>
    <scope>NUCLEOTIDE SEQUENCE [LARGE SCALE GENOMIC DNA]</scope>
</reference>
<dbReference type="Gene3D" id="2.30.30.140">
    <property type="match status" value="1"/>
</dbReference>
<dbReference type="GO" id="GO:0000785">
    <property type="term" value="C:chromatin"/>
    <property type="evidence" value="ECO:0000318"/>
    <property type="project" value="GO_Central"/>
</dbReference>
<comment type="subcellular location">
    <subcellularLocation>
        <location evidence="1">Nucleus</location>
    </subcellularLocation>
</comment>
<dbReference type="STRING" id="13333.W1PLJ6"/>
<proteinExistence type="predicted"/>
<evidence type="ECO:0000256" key="5">
    <source>
        <dbReference type="ARBA" id="ARBA00023204"/>
    </source>
</evidence>
<keyword evidence="6" id="KW-0539">Nucleus</keyword>
<keyword evidence="4" id="KW-0498">Mitosis</keyword>
<evidence type="ECO:0000256" key="1">
    <source>
        <dbReference type="ARBA" id="ARBA00004123"/>
    </source>
</evidence>
<evidence type="ECO:0000256" key="2">
    <source>
        <dbReference type="ARBA" id="ARBA00022618"/>
    </source>
</evidence>
<dbReference type="CDD" id="cd20404">
    <property type="entry name" value="Tudor_Agenet_AtEML-like"/>
    <property type="match status" value="1"/>
</dbReference>
<dbReference type="Pfam" id="PF20168">
    <property type="entry name" value="PDS5"/>
    <property type="match status" value="2"/>
</dbReference>
<keyword evidence="2" id="KW-0132">Cell division</keyword>
<gene>
    <name evidence="9" type="ORF">AMTR_s00017p00192140</name>
</gene>
<dbReference type="eggNOG" id="KOG1525">
    <property type="taxonomic scope" value="Eukaryota"/>
</dbReference>
<dbReference type="GO" id="GO:0035825">
    <property type="term" value="P:homologous recombination"/>
    <property type="evidence" value="ECO:0007669"/>
    <property type="project" value="UniProtKB-ARBA"/>
</dbReference>
<evidence type="ECO:0008006" key="11">
    <source>
        <dbReference type="Google" id="ProtNLM"/>
    </source>
</evidence>
<dbReference type="GO" id="GO:0007064">
    <property type="term" value="P:mitotic sister chromatid cohesion"/>
    <property type="evidence" value="ECO:0000318"/>
    <property type="project" value="GO_Central"/>
</dbReference>
<dbReference type="CDD" id="cd19953">
    <property type="entry name" value="PDS5"/>
    <property type="match status" value="1"/>
</dbReference>
<evidence type="ECO:0000256" key="6">
    <source>
        <dbReference type="ARBA" id="ARBA00023242"/>
    </source>
</evidence>
<evidence type="ECO:0000313" key="9">
    <source>
        <dbReference type="EMBL" id="ERN08634.1"/>
    </source>
</evidence>
<dbReference type="OMA" id="YPPAYNM"/>
<dbReference type="GO" id="GO:0051301">
    <property type="term" value="P:cell division"/>
    <property type="evidence" value="ECO:0007669"/>
    <property type="project" value="UniProtKB-KW"/>
</dbReference>
<feature type="compositionally biased region" description="Basic and acidic residues" evidence="8">
    <location>
        <begin position="1372"/>
        <end position="1394"/>
    </location>
</feature>
<dbReference type="EMBL" id="KI393256">
    <property type="protein sequence ID" value="ERN08634.1"/>
    <property type="molecule type" value="Genomic_DNA"/>
</dbReference>
<evidence type="ECO:0000256" key="8">
    <source>
        <dbReference type="SAM" id="MobiDB-lite"/>
    </source>
</evidence>
<accession>W1PLJ6</accession>
<dbReference type="InterPro" id="IPR011989">
    <property type="entry name" value="ARM-like"/>
</dbReference>
<sequence>MASAVEPALTDVGKRLSKSQLNKDSLIKLLKKAVSGLQELGQAPSLQSVLEPISDSLVRHNLFQHKDKDVRLLVAVCFSEIFRILAPEISYSDDTLREIFQLFISIFKDLDDTSSPYFTKRVNILDIVARVRCCVLMLDIGCDDLVLEMFNVFFSVLREDHPQSVFQGFCSIVTLIIDESGEVSQPLLDVILRNLLKGKFQKRIVLKEKKKSLPFASFRLSVSAIQNCAAKLEPSVRRFLTSSILDSGPTGSELQGSYHEIIFEIFQCAPQMLLSVIPNLIQELLTEHVDVRIKAVRLLGRIFALPGHHAAHEYHQLFVEFLKRFSDKSAEVRLIAVECAKGCFMANPSGPETLEIVAALKGRLLDFDDKVRMQVVNVICDIAKVSPRCIPSELIMDASERLRDKKVVVRKNAMHKLLDLYREYCKQCSVGVLTLDDSFEKIPSRILTLCYDKDCKEFRPQGMELIFGEDLFPVSLPVEERTKHWISLFSFFQMPQKKAFESMLSQKWRLQKEMRLYLALRQEAKENCNEELNQKILASFKAMSTSFVDPSKMEECFQKLHQMKDNNIFKAMQQLLDEVTCVETAQTIREGLLEKIGKQHSHYDFLRILSLKCSHNLFSGKLVQCILLEFLSCGTAANQTARVSCIDLLLIVASFFPLLLRGSEELFVRLLTENDGPSKDKLLLLLTKAGPVMHIKFSTLYRILRELGLEGTRLEAKYSISALASLNADSSEQAFSHLYKFEMLQEQSAGHDNSICGSHCELKVCGLKTLVKSYLPYKGARDDLNIKGLLSILLKLLQYGNISEEVLSSESDKAHVRLAAAKSVARLARRWDWHISPQLFHLTVQRAQDSSDYVRRLFLGKIHKLLKEHAIPNKYACSFALASSDCLKHIRDDSAKYLAGFIEEYRREAQKRQASAIQDLEGATMMNFPEYVLVFLVHVLAHDPGFPDQDSEDEDVYTRFCSPLVLFLKALITPDLVDNSKDGCDNVSYIVSIFSAIKKAEDAADKSLTSRLCILSDIGIHVTKAFGHNTSSAQTPRLVYLPASFYRVSEDAKTEKGDVNHLSDYLIDGKLIEKIFNGSGSCSAQECSLLPNDRKNTSKTLLSWKQAESLLSEVEEERDNSVRHAKGNFVKSNQQVNPKGKRKGAPSPISEQLLFAGSADHKKLKQSSKNIESGVLKKKLVPLTSSITANRSTTSSVISEKEAGNLNGIFRLRKGKKVIGETSSEALKFCESKRNRPFKFKELKDVDELVGQRIKLWSPFDKCFYIGIVNEFDHESQTHKISYDNGEIERLCLTNECWERINNEESNGLLSTESKDHHRSSFIATEVSTMGETESSHAHEIVLDFNLSSDVSDEELDNSGEDNMVCVPSSSDKAEEDISKVDSEVTAGKREPGRRVRKPGASTTTTSVSEVTNIGLRRSRRRRN</sequence>
<dbReference type="Proteomes" id="UP000017836">
    <property type="component" value="Unassembled WGS sequence"/>
</dbReference>
<evidence type="ECO:0000256" key="7">
    <source>
        <dbReference type="ARBA" id="ARBA00023306"/>
    </source>
</evidence>
<dbReference type="SUPFAM" id="SSF48371">
    <property type="entry name" value="ARM repeat"/>
    <property type="match status" value="2"/>
</dbReference>
<dbReference type="HOGENOM" id="CLU_002325_2_0_1"/>
<dbReference type="InterPro" id="IPR016024">
    <property type="entry name" value="ARM-type_fold"/>
</dbReference>
<name>W1PLJ6_AMBTC</name>
<protein>
    <recommendedName>
        <fullName evidence="11">Sister chromatid cohesion protein PDS5 homolog A</fullName>
    </recommendedName>
</protein>
<dbReference type="PANTHER" id="PTHR12663">
    <property type="entry name" value="ANDROGEN INDUCED INHIBITOR OF PROLIFERATION AS3 / PDS5-RELATED"/>
    <property type="match status" value="1"/>
</dbReference>
<keyword evidence="10" id="KW-1185">Reference proteome</keyword>
<feature type="region of interest" description="Disordered" evidence="8">
    <location>
        <begin position="1352"/>
        <end position="1424"/>
    </location>
</feature>
<organism evidence="9 10">
    <name type="scientific">Amborella trichopoda</name>
    <dbReference type="NCBI Taxonomy" id="13333"/>
    <lineage>
        <taxon>Eukaryota</taxon>
        <taxon>Viridiplantae</taxon>
        <taxon>Streptophyta</taxon>
        <taxon>Embryophyta</taxon>
        <taxon>Tracheophyta</taxon>
        <taxon>Spermatophyta</taxon>
        <taxon>Magnoliopsida</taxon>
        <taxon>Amborellales</taxon>
        <taxon>Amborellaceae</taxon>
        <taxon>Amborella</taxon>
    </lineage>
</organism>
<evidence type="ECO:0000256" key="3">
    <source>
        <dbReference type="ARBA" id="ARBA00022763"/>
    </source>
</evidence>
<feature type="region of interest" description="Disordered" evidence="8">
    <location>
        <begin position="1116"/>
        <end position="1147"/>
    </location>
</feature>
<keyword evidence="5" id="KW-0234">DNA repair</keyword>
<dbReference type="Gene3D" id="1.25.10.10">
    <property type="entry name" value="Leucine-rich Repeat Variant"/>
    <property type="match status" value="1"/>
</dbReference>